<protein>
    <recommendedName>
        <fullName evidence="4">Fam-l protein</fullName>
    </recommendedName>
</protein>
<dbReference type="Proteomes" id="UP000053562">
    <property type="component" value="Unassembled WGS sequence"/>
</dbReference>
<reference evidence="2 3" key="1">
    <citation type="submission" date="2011-08" db="EMBL/GenBank/DDBJ databases">
        <title>The Genome Sequence of Plasmodium vivax India VII.</title>
        <authorList>
            <consortium name="The Broad Institute Genome Sequencing Platform"/>
            <consortium name="The Broad Institute Genome Sequencing Center for Infectious Disease"/>
            <person name="Neafsey D."/>
            <person name="Carlton J."/>
            <person name="Barnwell J."/>
            <person name="Collins W."/>
            <person name="Escalante A."/>
            <person name="Mullikin J."/>
            <person name="Saul A."/>
            <person name="Guigo R."/>
            <person name="Camara F."/>
            <person name="Young S.K."/>
            <person name="Zeng Q."/>
            <person name="Gargeya S."/>
            <person name="Fitzgerald M."/>
            <person name="Haas B."/>
            <person name="Abouelleil A."/>
            <person name="Alvarado L."/>
            <person name="Arachchi H.M."/>
            <person name="Berlin A."/>
            <person name="Brown A."/>
            <person name="Chapman S.B."/>
            <person name="Chen Z."/>
            <person name="Dunbar C."/>
            <person name="Freedman E."/>
            <person name="Gearin G."/>
            <person name="Gellesch M."/>
            <person name="Goldberg J."/>
            <person name="Griggs A."/>
            <person name="Gujja S."/>
            <person name="Heiman D."/>
            <person name="Howarth C."/>
            <person name="Larson L."/>
            <person name="Lui A."/>
            <person name="MacDonald P.J.P."/>
            <person name="Montmayeur A."/>
            <person name="Murphy C."/>
            <person name="Neiman D."/>
            <person name="Pearson M."/>
            <person name="Priest M."/>
            <person name="Roberts A."/>
            <person name="Saif S."/>
            <person name="Shea T."/>
            <person name="Shenoy N."/>
            <person name="Sisk P."/>
            <person name="Stolte C."/>
            <person name="Sykes S."/>
            <person name="Wortman J."/>
            <person name="Nusbaum C."/>
            <person name="Birren B."/>
        </authorList>
    </citation>
    <scope>NUCLEOTIDE SEQUENCE [LARGE SCALE GENOMIC DNA]</scope>
    <source>
        <strain evidence="2 3">India VII</strain>
    </source>
</reference>
<evidence type="ECO:0000313" key="3">
    <source>
        <dbReference type="Proteomes" id="UP000053562"/>
    </source>
</evidence>
<evidence type="ECO:0000256" key="1">
    <source>
        <dbReference type="SAM" id="Phobius"/>
    </source>
</evidence>
<dbReference type="OrthoDB" id="10343705at2759"/>
<evidence type="ECO:0000313" key="2">
    <source>
        <dbReference type="EMBL" id="KMZ82497.1"/>
    </source>
</evidence>
<name>A0A0J9SKI6_PLAVI</name>
<accession>A0A0J9SKI6</accession>
<dbReference type="EMBL" id="KQ234179">
    <property type="protein sequence ID" value="KMZ82497.1"/>
    <property type="molecule type" value="Genomic_DNA"/>
</dbReference>
<sequence length="259" mass="30527">MEVLKNTYMSYILKIPFFTKILVFVLLSWIYQYNYNKCTLDKYLENGNRIETCLSRNANRLLAKYGDKSEIQKIRLQNKASDSVYKYKLSNGNESSNIYGHLKQDKLNNVDTYLKNYKSRYSKKKGLKKFDCYYEKKLFSTINKLEKHMEKNKLFKNRIKGVLFTKYGLPFILLSLLPALIYALPYLKVTTDYKFTPSDSYEITKDSTTVNDIPLKITTEDTTLHCIFLYISITIILSLTIYTYIKILKHKRIKAGMLK</sequence>
<dbReference type="InterPro" id="IPR022139">
    <property type="entry name" value="Fam-L/Fam-M-like_plasmodium"/>
</dbReference>
<organism evidence="2 3">
    <name type="scientific">Plasmodium vivax India VII</name>
    <dbReference type="NCBI Taxonomy" id="1077284"/>
    <lineage>
        <taxon>Eukaryota</taxon>
        <taxon>Sar</taxon>
        <taxon>Alveolata</taxon>
        <taxon>Apicomplexa</taxon>
        <taxon>Aconoidasida</taxon>
        <taxon>Haemosporida</taxon>
        <taxon>Plasmodiidae</taxon>
        <taxon>Plasmodium</taxon>
        <taxon>Plasmodium (Plasmodium)</taxon>
    </lineage>
</organism>
<keyword evidence="1" id="KW-0472">Membrane</keyword>
<evidence type="ECO:0008006" key="4">
    <source>
        <dbReference type="Google" id="ProtNLM"/>
    </source>
</evidence>
<keyword evidence="1" id="KW-0812">Transmembrane</keyword>
<proteinExistence type="predicted"/>
<dbReference type="AlphaFoldDB" id="A0A0J9SKI6"/>
<keyword evidence="1" id="KW-1133">Transmembrane helix</keyword>
<feature type="transmembrane region" description="Helical" evidence="1">
    <location>
        <begin position="12"/>
        <end position="31"/>
    </location>
</feature>
<feature type="transmembrane region" description="Helical" evidence="1">
    <location>
        <begin position="167"/>
        <end position="187"/>
    </location>
</feature>
<dbReference type="Pfam" id="PF12420">
    <property type="entry name" value="DUF3671"/>
    <property type="match status" value="1"/>
</dbReference>
<feature type="transmembrane region" description="Helical" evidence="1">
    <location>
        <begin position="227"/>
        <end position="245"/>
    </location>
</feature>
<gene>
    <name evidence="2" type="ORF">PVIIG_05358</name>
</gene>